<comment type="caution">
    <text evidence="3">The sequence shown here is derived from an EMBL/GenBank/DDBJ whole genome shotgun (WGS) entry which is preliminary data.</text>
</comment>
<gene>
    <name evidence="3" type="ORF">TWF102_000637</name>
</gene>
<dbReference type="AlphaFoldDB" id="A0A7C8JCL2"/>
<proteinExistence type="predicted"/>
<organism evidence="3 4">
    <name type="scientific">Orbilia oligospora</name>
    <name type="common">Nematode-trapping fungus</name>
    <name type="synonym">Arthrobotrys oligospora</name>
    <dbReference type="NCBI Taxonomy" id="2813651"/>
    <lineage>
        <taxon>Eukaryota</taxon>
        <taxon>Fungi</taxon>
        <taxon>Dikarya</taxon>
        <taxon>Ascomycota</taxon>
        <taxon>Pezizomycotina</taxon>
        <taxon>Orbiliomycetes</taxon>
        <taxon>Orbiliales</taxon>
        <taxon>Orbiliaceae</taxon>
        <taxon>Orbilia</taxon>
    </lineage>
</organism>
<keyword evidence="2" id="KW-0472">Membrane</keyword>
<evidence type="ECO:0000313" key="3">
    <source>
        <dbReference type="EMBL" id="KAF3083615.1"/>
    </source>
</evidence>
<feature type="transmembrane region" description="Helical" evidence="2">
    <location>
        <begin position="96"/>
        <end position="125"/>
    </location>
</feature>
<name>A0A7C8JCL2_ORBOL</name>
<dbReference type="EMBL" id="WIQW01000105">
    <property type="protein sequence ID" value="KAF3083615.1"/>
    <property type="molecule type" value="Genomic_DNA"/>
</dbReference>
<evidence type="ECO:0008006" key="5">
    <source>
        <dbReference type="Google" id="ProtNLM"/>
    </source>
</evidence>
<sequence>MDPINSPHIYLEPQIVRPAGSTSRRSRESRTSRNTATATTTTTGTIDISEPKTLAVIQFFGFFIYLAYKPTNHIDWENFYENVGYGVRLLRKQNGLAVLVIGILVLPVVLFYLFAFLVVFGWSVYYLLYSVLWGLLVGVMGGAVLFGLVVFLVSAEEGRLKGR</sequence>
<evidence type="ECO:0000256" key="1">
    <source>
        <dbReference type="SAM" id="MobiDB-lite"/>
    </source>
</evidence>
<protein>
    <recommendedName>
        <fullName evidence="5">Transmembrane protein</fullName>
    </recommendedName>
</protein>
<evidence type="ECO:0000313" key="4">
    <source>
        <dbReference type="Proteomes" id="UP000475325"/>
    </source>
</evidence>
<feature type="transmembrane region" description="Helical" evidence="2">
    <location>
        <begin position="131"/>
        <end position="153"/>
    </location>
</feature>
<accession>A0A7C8JCL2</accession>
<evidence type="ECO:0000256" key="2">
    <source>
        <dbReference type="SAM" id="Phobius"/>
    </source>
</evidence>
<dbReference type="Proteomes" id="UP000475325">
    <property type="component" value="Unassembled WGS sequence"/>
</dbReference>
<keyword evidence="2" id="KW-0812">Transmembrane</keyword>
<keyword evidence="2" id="KW-1133">Transmembrane helix</keyword>
<feature type="region of interest" description="Disordered" evidence="1">
    <location>
        <begin position="18"/>
        <end position="42"/>
    </location>
</feature>
<feature type="compositionally biased region" description="Low complexity" evidence="1">
    <location>
        <begin position="32"/>
        <end position="42"/>
    </location>
</feature>
<reference evidence="3 4" key="1">
    <citation type="submission" date="2019-06" db="EMBL/GenBank/DDBJ databases">
        <authorList>
            <person name="Palmer J.M."/>
        </authorList>
    </citation>
    <scope>NUCLEOTIDE SEQUENCE [LARGE SCALE GENOMIC DNA]</scope>
    <source>
        <strain evidence="3 4">TWF102</strain>
    </source>
</reference>